<feature type="transmembrane region" description="Helical" evidence="12">
    <location>
        <begin position="699"/>
        <end position="717"/>
    </location>
</feature>
<dbReference type="RefSeq" id="WP_252441557.1">
    <property type="nucleotide sequence ID" value="NZ_JAGSOV010000047.1"/>
</dbReference>
<dbReference type="Pfam" id="PF04602">
    <property type="entry name" value="Arabinose_trans"/>
    <property type="match status" value="1"/>
</dbReference>
<evidence type="ECO:0000256" key="6">
    <source>
        <dbReference type="ARBA" id="ARBA00022679"/>
    </source>
</evidence>
<comment type="caution">
    <text evidence="16">The sequence shown here is derived from an EMBL/GenBank/DDBJ whole genome shotgun (WGS) entry which is preliminary data.</text>
</comment>
<keyword evidence="7 12" id="KW-0812">Transmembrane</keyword>
<keyword evidence="8 12" id="KW-1133">Transmembrane helix</keyword>
<feature type="transmembrane region" description="Helical" evidence="12">
    <location>
        <begin position="837"/>
        <end position="857"/>
    </location>
</feature>
<evidence type="ECO:0000256" key="9">
    <source>
        <dbReference type="ARBA" id="ARBA00023136"/>
    </source>
</evidence>
<evidence type="ECO:0000313" key="16">
    <source>
        <dbReference type="EMBL" id="MCO1657909.1"/>
    </source>
</evidence>
<feature type="compositionally biased region" description="Basic and acidic residues" evidence="11">
    <location>
        <begin position="23"/>
        <end position="34"/>
    </location>
</feature>
<feature type="compositionally biased region" description="Acidic residues" evidence="11">
    <location>
        <begin position="50"/>
        <end position="68"/>
    </location>
</feature>
<feature type="domain" description="Arabinosyltransferase C-terminal" evidence="14">
    <location>
        <begin position="987"/>
        <end position="1164"/>
    </location>
</feature>
<comment type="subcellular location">
    <subcellularLocation>
        <location evidence="2">Cell membrane</location>
        <topology evidence="2">Multi-pass membrane protein</topology>
    </subcellularLocation>
</comment>
<dbReference type="Gene3D" id="2.60.120.940">
    <property type="entry name" value="EmbC, C-terminal domain, subdomain 2"/>
    <property type="match status" value="1"/>
</dbReference>
<keyword evidence="6" id="KW-0808">Transferase</keyword>
<evidence type="ECO:0000256" key="12">
    <source>
        <dbReference type="SAM" id="Phobius"/>
    </source>
</evidence>
<dbReference type="InterPro" id="IPR042486">
    <property type="entry name" value="Arabino_trans_C_2"/>
</dbReference>
<keyword evidence="10" id="KW-0961">Cell wall biogenesis/degradation</keyword>
<feature type="region of interest" description="Disordered" evidence="11">
    <location>
        <begin position="106"/>
        <end position="145"/>
    </location>
</feature>
<evidence type="ECO:0000256" key="3">
    <source>
        <dbReference type="ARBA" id="ARBA00008195"/>
    </source>
</evidence>
<feature type="region of interest" description="Disordered" evidence="11">
    <location>
        <begin position="903"/>
        <end position="948"/>
    </location>
</feature>
<feature type="transmembrane region" description="Helical" evidence="12">
    <location>
        <begin position="558"/>
        <end position="575"/>
    </location>
</feature>
<feature type="transmembrane region" description="Helical" evidence="12">
    <location>
        <begin position="606"/>
        <end position="625"/>
    </location>
</feature>
<organism evidence="16 17">
    <name type="scientific">Pseudonocardia humida</name>
    <dbReference type="NCBI Taxonomy" id="2800819"/>
    <lineage>
        <taxon>Bacteria</taxon>
        <taxon>Bacillati</taxon>
        <taxon>Actinomycetota</taxon>
        <taxon>Actinomycetes</taxon>
        <taxon>Pseudonocardiales</taxon>
        <taxon>Pseudonocardiaceae</taxon>
        <taxon>Pseudonocardia</taxon>
    </lineage>
</organism>
<evidence type="ECO:0000259" key="13">
    <source>
        <dbReference type="Pfam" id="PF04602"/>
    </source>
</evidence>
<dbReference type="Pfam" id="PF14896">
    <property type="entry name" value="Arabino_trans_C"/>
    <property type="match status" value="1"/>
</dbReference>
<evidence type="ECO:0000256" key="7">
    <source>
        <dbReference type="ARBA" id="ARBA00022692"/>
    </source>
</evidence>
<dbReference type="InterPro" id="IPR027451">
    <property type="entry name" value="EmbABC_dom1"/>
</dbReference>
<feature type="compositionally biased region" description="Pro residues" evidence="11">
    <location>
        <begin position="924"/>
        <end position="944"/>
    </location>
</feature>
<feature type="compositionally biased region" description="Low complexity" evidence="11">
    <location>
        <begin position="114"/>
        <end position="129"/>
    </location>
</feature>
<dbReference type="PANTHER" id="PTHR24216:SF65">
    <property type="entry name" value="PAXILLIN-LIKE PROTEIN 1"/>
    <property type="match status" value="1"/>
</dbReference>
<keyword evidence="5" id="KW-0328">Glycosyltransferase</keyword>
<feature type="compositionally biased region" description="Basic and acidic residues" evidence="11">
    <location>
        <begin position="70"/>
        <end position="81"/>
    </location>
</feature>
<proteinExistence type="inferred from homology"/>
<evidence type="ECO:0000259" key="15">
    <source>
        <dbReference type="Pfam" id="PF17689"/>
    </source>
</evidence>
<keyword evidence="4" id="KW-1003">Cell membrane</keyword>
<feature type="transmembrane region" description="Helical" evidence="12">
    <location>
        <begin position="478"/>
        <end position="496"/>
    </location>
</feature>
<dbReference type="InterPro" id="IPR040920">
    <property type="entry name" value="Arabino_trans_N"/>
</dbReference>
<feature type="transmembrane region" description="Helical" evidence="12">
    <location>
        <begin position="759"/>
        <end position="779"/>
    </location>
</feature>
<evidence type="ECO:0000313" key="17">
    <source>
        <dbReference type="Proteomes" id="UP001165283"/>
    </source>
</evidence>
<feature type="transmembrane region" description="Helical" evidence="12">
    <location>
        <begin position="581"/>
        <end position="599"/>
    </location>
</feature>
<feature type="transmembrane region" description="Helical" evidence="12">
    <location>
        <begin position="672"/>
        <end position="692"/>
    </location>
</feature>
<dbReference type="Pfam" id="PF17689">
    <property type="entry name" value="Arabino_trans_N"/>
    <property type="match status" value="1"/>
</dbReference>
<feature type="transmembrane region" description="Helical" evidence="12">
    <location>
        <begin position="729"/>
        <end position="752"/>
    </location>
</feature>
<comment type="function">
    <text evidence="1">Arabinosyl transferase responsible for the polymerization of arabinose into the arabinan of arabinogalactan.</text>
</comment>
<protein>
    <submittedName>
        <fullName evidence="16">Arabinosyltransferase domain-containing protein</fullName>
    </submittedName>
</protein>
<dbReference type="InterPro" id="IPR007680">
    <property type="entry name" value="Arabino_trans_central"/>
</dbReference>
<dbReference type="PANTHER" id="PTHR24216">
    <property type="entry name" value="PAXILLIN-RELATED"/>
    <property type="match status" value="1"/>
</dbReference>
<accession>A0ABT1A4H0</accession>
<evidence type="ECO:0000256" key="4">
    <source>
        <dbReference type="ARBA" id="ARBA00022475"/>
    </source>
</evidence>
<dbReference type="Gene3D" id="2.60.120.610">
    <property type="entry name" value="arabinofuranosyltransferase like domain"/>
    <property type="match status" value="1"/>
</dbReference>
<name>A0ABT1A4H0_9PSEU</name>
<feature type="domain" description="Arabinosyltransferas concanavalin like" evidence="15">
    <location>
        <begin position="181"/>
        <end position="281"/>
    </location>
</feature>
<reference evidence="16" key="1">
    <citation type="submission" date="2021-04" db="EMBL/GenBank/DDBJ databases">
        <title>Pseudonocardia sp. nov., isolated from sandy soil of mangrove forest.</title>
        <authorList>
            <person name="Zan Z."/>
            <person name="Huang R."/>
            <person name="Liu W."/>
        </authorList>
    </citation>
    <scope>NUCLEOTIDE SEQUENCE</scope>
    <source>
        <strain evidence="16">S2-4</strain>
    </source>
</reference>
<feature type="transmembrane region" description="Helical" evidence="12">
    <location>
        <begin position="508"/>
        <end position="526"/>
    </location>
</feature>
<evidence type="ECO:0000256" key="1">
    <source>
        <dbReference type="ARBA" id="ARBA00003001"/>
    </source>
</evidence>
<evidence type="ECO:0000256" key="5">
    <source>
        <dbReference type="ARBA" id="ARBA00022676"/>
    </source>
</evidence>
<comment type="similarity">
    <text evidence="3">Belongs to the emb family.</text>
</comment>
<feature type="region of interest" description="Disordered" evidence="11">
    <location>
        <begin position="1"/>
        <end position="92"/>
    </location>
</feature>
<feature type="transmembrane region" description="Helical" evidence="12">
    <location>
        <begin position="366"/>
        <end position="385"/>
    </location>
</feature>
<gene>
    <name evidence="16" type="ORF">KDL28_22870</name>
</gene>
<dbReference type="Proteomes" id="UP001165283">
    <property type="component" value="Unassembled WGS sequence"/>
</dbReference>
<evidence type="ECO:0000256" key="11">
    <source>
        <dbReference type="SAM" id="MobiDB-lite"/>
    </source>
</evidence>
<evidence type="ECO:0000256" key="2">
    <source>
        <dbReference type="ARBA" id="ARBA00004651"/>
    </source>
</evidence>
<feature type="transmembrane region" description="Helical" evidence="12">
    <location>
        <begin position="532"/>
        <end position="551"/>
    </location>
</feature>
<evidence type="ECO:0000256" key="10">
    <source>
        <dbReference type="ARBA" id="ARBA00023316"/>
    </source>
</evidence>
<keyword evidence="9 12" id="KW-0472">Membrane</keyword>
<dbReference type="EMBL" id="JAGSOV010000047">
    <property type="protein sequence ID" value="MCO1657909.1"/>
    <property type="molecule type" value="Genomic_DNA"/>
</dbReference>
<dbReference type="InterPro" id="IPR032731">
    <property type="entry name" value="Arabino_trans_C"/>
</dbReference>
<feature type="transmembrane region" description="Helical" evidence="12">
    <location>
        <begin position="153"/>
        <end position="175"/>
    </location>
</feature>
<keyword evidence="17" id="KW-1185">Reference proteome</keyword>
<evidence type="ECO:0000259" key="14">
    <source>
        <dbReference type="Pfam" id="PF14896"/>
    </source>
</evidence>
<evidence type="ECO:0000256" key="8">
    <source>
        <dbReference type="ARBA" id="ARBA00022989"/>
    </source>
</evidence>
<feature type="domain" description="Arabinofuranosyltransferase central" evidence="13">
    <location>
        <begin position="360"/>
        <end position="820"/>
    </location>
</feature>
<dbReference type="Gene3D" id="3.40.190.160">
    <property type="match status" value="1"/>
</dbReference>
<feature type="transmembrane region" description="Helical" evidence="12">
    <location>
        <begin position="799"/>
        <end position="825"/>
    </location>
</feature>
<feature type="transmembrane region" description="Helical" evidence="12">
    <location>
        <begin position="406"/>
        <end position="422"/>
    </location>
</feature>
<sequence>MTDVSDAAPGGAVPGQVKPGVAEPDRTERDRSEPDPTAPDPTGPDRSERDVDEPGQTEPDADVPEVAEPDVAKPDVAKPDLAEPDVAEPDVAKPDLAEPDLAEPDVAEPDVAEPDQTAPDQTAPDAAAPEPEPERPGPAEPQVAPTPVRRHRVLVFLAALTGLVAVVCGALLPFAPVSVNQPTVTWPQEPTRPESTLLQLAAHRPLVMDIRFSCEAASLAQERGGVVVSTAAPDSPVAGTTGLIVTARDGRLRVAALDELLLDEPLAPGPCEYRITGQSRGLPVYQGELPDPTDPAAPDLSALAGPDNARLVVARDGAELLRRDARQLPDVEVLATSLTEVPAGGLAVALRVDDEFTGTATPAKQALVLGLLAALLLTALLLVLLDRRTPRVPAIWRPGRPRLVDLLVPAVLVLWMFIAPATDDDGYYAAMARNAALTGDVGNYFQLYDQSFTPFTWFYQALGWWQQLVGDAVVLQRIPALVFGVLTFYALRRFTVAAMHEWAPDRRWVRVLAHALLAITFLVWWVPQDMGVRPETVVALTGSWTLLAVLAAGRRNRLGLAWLAFLVAGVGFTTHPTGFTLFAPLVAGLPLLWPVVRVAGDHLGTALRAFAVASGGMIAMATAFADGALRDFLRGQAIFLSIQSQEGWTSEIQRYGFLLTANPMGNFAKRSAILVCLVALVWFAVLAVAARVRGVAVPTALWFAASTTALAFASLWLTPSKWSHHFGALAGFGPVFLALLLVTAVPLTLRVLGDARPPLGVLAAATTSFAVAIALAWHGPNRWPYSRLDGAQWSDDPSTALGIALDSPALWVLVVAVVAVVGWGIGRRAGHGFRSAWLRAVPVVVVLSLAGTTWFTVATFAQAAMEDVPVDSVWARSWADPTGTGCGAAGVVRVYDPTTAVPLAAASPPPAPTTPQSPTTTAAPPAPRAPGRAPAPPQPTPVTPENPAYTEYFLSDSGYYVGNAPQGPGAAQVWGSMLGRDGLAFERNTGQMSTGWYALPPTPTPDSAVTVLAAGTLADGNSLTAFYARADGATVAPVEVEDGPGQELTDTARDPSWRTFVLTPPPGAELVRLAAVDGTGGVHGWVGFSAPALSRAKVLDEYIPSGSPVALAWPIAFNYPCVTQPAMVDGITESPEHAVLWGDEALSGFGDGAWQSSRGGAFAQVPRTQSVQQLAVVPGTDPRIEVYTFATPLAPRAYTVTRTARETPGGSAAIPDLSPEGS</sequence>